<evidence type="ECO:0000313" key="1">
    <source>
        <dbReference type="EMBL" id="KAJ0041285.1"/>
    </source>
</evidence>
<reference evidence="2" key="1">
    <citation type="journal article" date="2023" name="G3 (Bethesda)">
        <title>Genome assembly and association tests identify interacting loci associated with vigor, precocity, and sex in interspecific pistachio rootstocks.</title>
        <authorList>
            <person name="Palmer W."/>
            <person name="Jacygrad E."/>
            <person name="Sagayaradj S."/>
            <person name="Cavanaugh K."/>
            <person name="Han R."/>
            <person name="Bertier L."/>
            <person name="Beede B."/>
            <person name="Kafkas S."/>
            <person name="Golino D."/>
            <person name="Preece J."/>
            <person name="Michelmore R."/>
        </authorList>
    </citation>
    <scope>NUCLEOTIDE SEQUENCE [LARGE SCALE GENOMIC DNA]</scope>
</reference>
<accession>A0ACC0YSX5</accession>
<keyword evidence="2" id="KW-1185">Reference proteome</keyword>
<proteinExistence type="predicted"/>
<evidence type="ECO:0000313" key="2">
    <source>
        <dbReference type="Proteomes" id="UP001163603"/>
    </source>
</evidence>
<gene>
    <name evidence="1" type="ORF">Pint_28520</name>
</gene>
<name>A0ACC0YSX5_9ROSI</name>
<dbReference type="Proteomes" id="UP001163603">
    <property type="component" value="Chromosome 5"/>
</dbReference>
<organism evidence="1 2">
    <name type="scientific">Pistacia integerrima</name>
    <dbReference type="NCBI Taxonomy" id="434235"/>
    <lineage>
        <taxon>Eukaryota</taxon>
        <taxon>Viridiplantae</taxon>
        <taxon>Streptophyta</taxon>
        <taxon>Embryophyta</taxon>
        <taxon>Tracheophyta</taxon>
        <taxon>Spermatophyta</taxon>
        <taxon>Magnoliopsida</taxon>
        <taxon>eudicotyledons</taxon>
        <taxon>Gunneridae</taxon>
        <taxon>Pentapetalae</taxon>
        <taxon>rosids</taxon>
        <taxon>malvids</taxon>
        <taxon>Sapindales</taxon>
        <taxon>Anacardiaceae</taxon>
        <taxon>Pistacia</taxon>
    </lineage>
</organism>
<dbReference type="EMBL" id="CM047740">
    <property type="protein sequence ID" value="KAJ0041285.1"/>
    <property type="molecule type" value="Genomic_DNA"/>
</dbReference>
<sequence length="183" mass="20746">MKSEKVTLISSDGFRFEIDKAMAIRSRTIKQMIDEDGAGNVFTLHYVNRSILDSVIFYLKQFFYIGGEDLFLDRVLEYLLGRKTTYAAAAAAAAAAVDDADRDLGEVQIKRLVAEEKRKHFDALFVMVDQNTLFDLIRISFSIKRYIYFWVCAVFFCVFLGFSIGRRLLGHSGAAGPHQKGSF</sequence>
<comment type="caution">
    <text evidence="1">The sequence shown here is derived from an EMBL/GenBank/DDBJ whole genome shotgun (WGS) entry which is preliminary data.</text>
</comment>
<protein>
    <submittedName>
        <fullName evidence="1">Uncharacterized protein</fullName>
    </submittedName>
</protein>